<proteinExistence type="predicted"/>
<name>A0ABQ4S458_9HYPH</name>
<comment type="caution">
    <text evidence="3">The sequence shown here is derived from an EMBL/GenBank/DDBJ whole genome shotgun (WGS) entry which is preliminary data.</text>
</comment>
<dbReference type="InterPro" id="IPR011251">
    <property type="entry name" value="Luciferase-like_dom"/>
</dbReference>
<dbReference type="Gene3D" id="3.20.20.30">
    <property type="entry name" value="Luciferase-like domain"/>
    <property type="match status" value="1"/>
</dbReference>
<keyword evidence="1" id="KW-0560">Oxidoreductase</keyword>
<organism evidence="3 4">
    <name type="scientific">Methylobacterium iners</name>
    <dbReference type="NCBI Taxonomy" id="418707"/>
    <lineage>
        <taxon>Bacteria</taxon>
        <taxon>Pseudomonadati</taxon>
        <taxon>Pseudomonadota</taxon>
        <taxon>Alphaproteobacteria</taxon>
        <taxon>Hyphomicrobiales</taxon>
        <taxon>Methylobacteriaceae</taxon>
        <taxon>Methylobacterium</taxon>
    </lineage>
</organism>
<reference evidence="3" key="1">
    <citation type="journal article" date="2021" name="Front. Microbiol.">
        <title>Comprehensive Comparative Genomics and Phenotyping of Methylobacterium Species.</title>
        <authorList>
            <person name="Alessa O."/>
            <person name="Ogura Y."/>
            <person name="Fujitani Y."/>
            <person name="Takami H."/>
            <person name="Hayashi T."/>
            <person name="Sahin N."/>
            <person name="Tani A."/>
        </authorList>
    </citation>
    <scope>NUCLEOTIDE SEQUENCE</scope>
    <source>
        <strain evidence="3">DSM 19015</strain>
    </source>
</reference>
<feature type="domain" description="Luciferase-like" evidence="2">
    <location>
        <begin position="9"/>
        <end position="294"/>
    </location>
</feature>
<dbReference type="NCBIfam" id="TIGR03885">
    <property type="entry name" value="flavin_revert"/>
    <property type="match status" value="1"/>
</dbReference>
<evidence type="ECO:0000313" key="3">
    <source>
        <dbReference type="EMBL" id="GJD97913.1"/>
    </source>
</evidence>
<sequence length="320" mass="35101">MTRYGYHCSHEQFSPGDLLAWVRLAEEVGFATASASDHFHPWNERPGQSGFVWSWLGAAMERTRLPFRTVSAPGYRYHPAILAQAGATLSAMYPERLWMALGSGQLLNEGITGLPWPGKSERNARLRECVDVMRALWAGETVTHRGRITVDEAKLYTRPDVPPLVIGAAVSPETARWVGSWADGLITVAGGEPQGLARIVEAFREGGGTGKPVLAQAKIAWGPDEAALRADALAQWGTNLFEGDAPWHLRTPRQFEHAAAFVRADDLDRGITVSTDLGRHAERLRAYADCGVDEITIHQVGRNHPAFLEAFGRHVLPQLA</sequence>
<evidence type="ECO:0000313" key="4">
    <source>
        <dbReference type="Proteomes" id="UP001055125"/>
    </source>
</evidence>
<evidence type="ECO:0000259" key="2">
    <source>
        <dbReference type="Pfam" id="PF00296"/>
    </source>
</evidence>
<evidence type="ECO:0000256" key="1">
    <source>
        <dbReference type="ARBA" id="ARBA00023002"/>
    </source>
</evidence>
<dbReference type="PANTHER" id="PTHR43244">
    <property type="match status" value="1"/>
</dbReference>
<protein>
    <submittedName>
        <fullName evidence="3">F420-dependent glucose-6-phosphate dehydrogenase</fullName>
    </submittedName>
</protein>
<dbReference type="InterPro" id="IPR050564">
    <property type="entry name" value="F420-G6PD/mer"/>
</dbReference>
<dbReference type="InterPro" id="IPR019945">
    <property type="entry name" value="F420_G6P_DH-rel"/>
</dbReference>
<dbReference type="NCBIfam" id="TIGR03557">
    <property type="entry name" value="F420_G6P_family"/>
    <property type="match status" value="1"/>
</dbReference>
<accession>A0ABQ4S458</accession>
<dbReference type="EMBL" id="BPQP01000128">
    <property type="protein sequence ID" value="GJD97913.1"/>
    <property type="molecule type" value="Genomic_DNA"/>
</dbReference>
<keyword evidence="4" id="KW-1185">Reference proteome</keyword>
<dbReference type="Pfam" id="PF00296">
    <property type="entry name" value="Bac_luciferase"/>
    <property type="match status" value="1"/>
</dbReference>
<dbReference type="SUPFAM" id="SSF51679">
    <property type="entry name" value="Bacterial luciferase-like"/>
    <property type="match status" value="1"/>
</dbReference>
<dbReference type="CDD" id="cd01097">
    <property type="entry name" value="Tetrahydromethanopterin_reductase"/>
    <property type="match status" value="1"/>
</dbReference>
<gene>
    <name evidence="3" type="primary">fgd1</name>
    <name evidence="3" type="ORF">OCOJLMKI_5152</name>
</gene>
<reference evidence="3" key="2">
    <citation type="submission" date="2021-08" db="EMBL/GenBank/DDBJ databases">
        <authorList>
            <person name="Tani A."/>
            <person name="Ola A."/>
            <person name="Ogura Y."/>
            <person name="Katsura K."/>
            <person name="Hayashi T."/>
        </authorList>
    </citation>
    <scope>NUCLEOTIDE SEQUENCE</scope>
    <source>
        <strain evidence="3">DSM 19015</strain>
    </source>
</reference>
<dbReference type="PANTHER" id="PTHR43244:SF1">
    <property type="entry name" value="5,10-METHYLENETETRAHYDROMETHANOPTERIN REDUCTASE"/>
    <property type="match status" value="1"/>
</dbReference>
<dbReference type="InterPro" id="IPR036661">
    <property type="entry name" value="Luciferase-like_sf"/>
</dbReference>
<dbReference type="RefSeq" id="WP_238246968.1">
    <property type="nucleotide sequence ID" value="NZ_BPQP01000128.1"/>
</dbReference>
<dbReference type="Proteomes" id="UP001055125">
    <property type="component" value="Unassembled WGS sequence"/>
</dbReference>
<dbReference type="InterPro" id="IPR023907">
    <property type="entry name" value="Non-F420_Flavin_OxRdtase"/>
</dbReference>